<keyword evidence="1" id="KW-0805">Transcription regulation</keyword>
<keyword evidence="3" id="KW-0804">Transcription</keyword>
<evidence type="ECO:0000313" key="5">
    <source>
        <dbReference type="EMBL" id="PVH27505.1"/>
    </source>
</evidence>
<dbReference type="SMART" id="SM00345">
    <property type="entry name" value="HTH_GNTR"/>
    <property type="match status" value="1"/>
</dbReference>
<feature type="domain" description="HTH gntR-type" evidence="4">
    <location>
        <begin position="9"/>
        <end position="75"/>
    </location>
</feature>
<comment type="caution">
    <text evidence="5">The sequence shown here is derived from an EMBL/GenBank/DDBJ whole genome shotgun (WGS) entry which is preliminary data.</text>
</comment>
<dbReference type="AlphaFoldDB" id="A0A2T8HQ21"/>
<dbReference type="Gene3D" id="1.20.120.530">
    <property type="entry name" value="GntR ligand-binding domain-like"/>
    <property type="match status" value="1"/>
</dbReference>
<evidence type="ECO:0000313" key="6">
    <source>
        <dbReference type="Proteomes" id="UP000245911"/>
    </source>
</evidence>
<dbReference type="CDD" id="cd07377">
    <property type="entry name" value="WHTH_GntR"/>
    <property type="match status" value="1"/>
</dbReference>
<reference evidence="5 6" key="1">
    <citation type="submission" date="2018-04" db="EMBL/GenBank/DDBJ databases">
        <title>Pararhodobacter oceanense sp. nov., isolated from marine intertidal sediment.</title>
        <authorList>
            <person name="Wang X.-L."/>
            <person name="Du Z.-J."/>
        </authorList>
    </citation>
    <scope>NUCLEOTIDE SEQUENCE [LARGE SCALE GENOMIC DNA]</scope>
    <source>
        <strain evidence="5 6">AM505</strain>
    </source>
</reference>
<dbReference type="Proteomes" id="UP000245911">
    <property type="component" value="Unassembled WGS sequence"/>
</dbReference>
<dbReference type="SUPFAM" id="SSF46785">
    <property type="entry name" value="Winged helix' DNA-binding domain"/>
    <property type="match status" value="1"/>
</dbReference>
<accession>A0A2T8HQ21</accession>
<dbReference type="RefSeq" id="WP_116559767.1">
    <property type="nucleotide sequence ID" value="NZ_JBLWYE010000004.1"/>
</dbReference>
<dbReference type="PANTHER" id="PTHR43537:SF5">
    <property type="entry name" value="UXU OPERON TRANSCRIPTIONAL REGULATOR"/>
    <property type="match status" value="1"/>
</dbReference>
<dbReference type="SMART" id="SM00895">
    <property type="entry name" value="FCD"/>
    <property type="match status" value="1"/>
</dbReference>
<protein>
    <recommendedName>
        <fullName evidence="4">HTH gntR-type domain-containing protein</fullName>
    </recommendedName>
</protein>
<dbReference type="InterPro" id="IPR036388">
    <property type="entry name" value="WH-like_DNA-bd_sf"/>
</dbReference>
<dbReference type="InterPro" id="IPR036390">
    <property type="entry name" value="WH_DNA-bd_sf"/>
</dbReference>
<dbReference type="Pfam" id="PF07729">
    <property type="entry name" value="FCD"/>
    <property type="match status" value="1"/>
</dbReference>
<evidence type="ECO:0000256" key="3">
    <source>
        <dbReference type="ARBA" id="ARBA00023163"/>
    </source>
</evidence>
<keyword evidence="6" id="KW-1185">Reference proteome</keyword>
<dbReference type="SUPFAM" id="SSF48008">
    <property type="entry name" value="GntR ligand-binding domain-like"/>
    <property type="match status" value="1"/>
</dbReference>
<dbReference type="InterPro" id="IPR008920">
    <property type="entry name" value="TF_FadR/GntR_C"/>
</dbReference>
<evidence type="ECO:0000256" key="1">
    <source>
        <dbReference type="ARBA" id="ARBA00023015"/>
    </source>
</evidence>
<dbReference type="Pfam" id="PF00392">
    <property type="entry name" value="GntR"/>
    <property type="match status" value="1"/>
</dbReference>
<dbReference type="OrthoDB" id="9810548at2"/>
<dbReference type="GO" id="GO:0003677">
    <property type="term" value="F:DNA binding"/>
    <property type="evidence" value="ECO:0007669"/>
    <property type="project" value="UniProtKB-KW"/>
</dbReference>
<dbReference type="InterPro" id="IPR000524">
    <property type="entry name" value="Tscrpt_reg_HTH_GntR"/>
</dbReference>
<dbReference type="Gene3D" id="1.10.10.10">
    <property type="entry name" value="Winged helix-like DNA-binding domain superfamily/Winged helix DNA-binding domain"/>
    <property type="match status" value="1"/>
</dbReference>
<sequence length="217" mass="24620">MTKPIVRAVDLRQQVYENLRGRITSGEFDENTRFYERTFADELGVSRTPVREALAMLEQDGLLSQAARGYRLPRMSRQQVIDVTEIRLLLEPHAIGSMVRQTKPAKRAKIAALIRKEVEASRDSDAYIAAHGRMREVILSEVENRSLVDAIQQYEDSIHFVRISTLGRPAWRRMSADGMLDLADALEAGDDQRAAELQLTLLTKARDSFLEFSETDA</sequence>
<dbReference type="PANTHER" id="PTHR43537">
    <property type="entry name" value="TRANSCRIPTIONAL REGULATOR, GNTR FAMILY"/>
    <property type="match status" value="1"/>
</dbReference>
<dbReference type="InterPro" id="IPR011711">
    <property type="entry name" value="GntR_C"/>
</dbReference>
<dbReference type="EMBL" id="QDKM01000012">
    <property type="protein sequence ID" value="PVH27505.1"/>
    <property type="molecule type" value="Genomic_DNA"/>
</dbReference>
<evidence type="ECO:0000259" key="4">
    <source>
        <dbReference type="PROSITE" id="PS50949"/>
    </source>
</evidence>
<name>A0A2T8HQ21_9RHOB</name>
<evidence type="ECO:0000256" key="2">
    <source>
        <dbReference type="ARBA" id="ARBA00023125"/>
    </source>
</evidence>
<dbReference type="GO" id="GO:0003700">
    <property type="term" value="F:DNA-binding transcription factor activity"/>
    <property type="evidence" value="ECO:0007669"/>
    <property type="project" value="InterPro"/>
</dbReference>
<organism evidence="5 6">
    <name type="scientific">Pararhodobacter oceanensis</name>
    <dbReference type="NCBI Taxonomy" id="2172121"/>
    <lineage>
        <taxon>Bacteria</taxon>
        <taxon>Pseudomonadati</taxon>
        <taxon>Pseudomonadota</taxon>
        <taxon>Alphaproteobacteria</taxon>
        <taxon>Rhodobacterales</taxon>
        <taxon>Paracoccaceae</taxon>
        <taxon>Pararhodobacter</taxon>
    </lineage>
</organism>
<gene>
    <name evidence="5" type="ORF">DDE20_17195</name>
</gene>
<keyword evidence="2" id="KW-0238">DNA-binding</keyword>
<proteinExistence type="predicted"/>
<dbReference type="PRINTS" id="PR00035">
    <property type="entry name" value="HTHGNTR"/>
</dbReference>
<dbReference type="PROSITE" id="PS50949">
    <property type="entry name" value="HTH_GNTR"/>
    <property type="match status" value="1"/>
</dbReference>